<dbReference type="AlphaFoldDB" id="A0A1L5FD22"/>
<evidence type="ECO:0000313" key="3">
    <source>
        <dbReference type="EMBL" id="APM40915.1"/>
    </source>
</evidence>
<gene>
    <name evidence="3" type="ORF">BS101_20490</name>
</gene>
<dbReference type="PROSITE" id="PS50006">
    <property type="entry name" value="FHA_DOMAIN"/>
    <property type="match status" value="1"/>
</dbReference>
<dbReference type="Proteomes" id="UP000184604">
    <property type="component" value="Chromosome"/>
</dbReference>
<dbReference type="PANTHER" id="PTHR23308">
    <property type="entry name" value="NUCLEAR INHIBITOR OF PROTEIN PHOSPHATASE-1"/>
    <property type="match status" value="1"/>
</dbReference>
<feature type="transmembrane region" description="Helical" evidence="1">
    <location>
        <begin position="6"/>
        <end position="30"/>
    </location>
</feature>
<keyword evidence="1" id="KW-1133">Transmembrane helix</keyword>
<dbReference type="InterPro" id="IPR008984">
    <property type="entry name" value="SMAD_FHA_dom_sf"/>
</dbReference>
<evidence type="ECO:0000313" key="4">
    <source>
        <dbReference type="Proteomes" id="UP000184604"/>
    </source>
</evidence>
<dbReference type="SMART" id="SM00240">
    <property type="entry name" value="FHA"/>
    <property type="match status" value="1"/>
</dbReference>
<dbReference type="OrthoDB" id="9816434at2"/>
<sequence>MDLSKLSMIFKIVIIGIVYIIIFWALGIMYKDIKNGGKKSRKLIRKSFGLEVVNPGKNSNLRRGAVIPVRREVTIGRKSDNQLILEDPYTSGHHARIYIKNAKDCVLEDLGSTNGTLLNGKKLRGKHYLAAGDEIKIGNTAFKVIG</sequence>
<accession>A0A1L5FD22</accession>
<dbReference type="InterPro" id="IPR050923">
    <property type="entry name" value="Cell_Proc_Reg/RNA_Proc"/>
</dbReference>
<evidence type="ECO:0000259" key="2">
    <source>
        <dbReference type="PROSITE" id="PS50006"/>
    </source>
</evidence>
<dbReference type="SUPFAM" id="SSF49879">
    <property type="entry name" value="SMAD/FHA domain"/>
    <property type="match status" value="1"/>
</dbReference>
<dbReference type="InterPro" id="IPR000253">
    <property type="entry name" value="FHA_dom"/>
</dbReference>
<dbReference type="Gene3D" id="2.60.200.20">
    <property type="match status" value="1"/>
</dbReference>
<dbReference type="Pfam" id="PF00498">
    <property type="entry name" value="FHA"/>
    <property type="match status" value="1"/>
</dbReference>
<name>A0A1L5FD22_CLOKL</name>
<organism evidence="3 4">
    <name type="scientific">Clostridium kluyveri</name>
    <dbReference type="NCBI Taxonomy" id="1534"/>
    <lineage>
        <taxon>Bacteria</taxon>
        <taxon>Bacillati</taxon>
        <taxon>Bacillota</taxon>
        <taxon>Clostridia</taxon>
        <taxon>Eubacteriales</taxon>
        <taxon>Clostridiaceae</taxon>
        <taxon>Clostridium</taxon>
    </lineage>
</organism>
<keyword evidence="1" id="KW-0472">Membrane</keyword>
<protein>
    <recommendedName>
        <fullName evidence="2">FHA domain-containing protein</fullName>
    </recommendedName>
</protein>
<reference evidence="3 4" key="1">
    <citation type="submission" date="2016-12" db="EMBL/GenBank/DDBJ databases">
        <title>Complete genome sequence of Clostridium kluyveri JZZ isolated from the pit mud of a Chinese flavor liquor-making factory.</title>
        <authorList>
            <person name="Wang Y."/>
        </authorList>
    </citation>
    <scope>NUCLEOTIDE SEQUENCE [LARGE SCALE GENOMIC DNA]</scope>
    <source>
        <strain evidence="3 4">JZZ</strain>
    </source>
</reference>
<proteinExistence type="predicted"/>
<evidence type="ECO:0000256" key="1">
    <source>
        <dbReference type="SAM" id="Phobius"/>
    </source>
</evidence>
<dbReference type="EMBL" id="CP018335">
    <property type="protein sequence ID" value="APM40915.1"/>
    <property type="molecule type" value="Genomic_DNA"/>
</dbReference>
<keyword evidence="1" id="KW-0812">Transmembrane</keyword>
<feature type="domain" description="FHA" evidence="2">
    <location>
        <begin position="73"/>
        <end position="123"/>
    </location>
</feature>
<dbReference type="RefSeq" id="WP_073540537.1">
    <property type="nucleotide sequence ID" value="NZ_CP018335.1"/>
</dbReference>